<reference evidence="1" key="1">
    <citation type="journal article" date="2004" name="Nature">
        <title>Genome duplication in the teleost fish Tetraodon nigroviridis reveals the early vertebrate proto-karyotype.</title>
        <authorList>
            <person name="Jaillon O."/>
            <person name="Aury J.-M."/>
            <person name="Brunet F."/>
            <person name="Petit J.-L."/>
            <person name="Stange-Thomann N."/>
            <person name="Mauceli E."/>
            <person name="Bouneau L."/>
            <person name="Fischer C."/>
            <person name="Ozouf-Costaz C."/>
            <person name="Bernot A."/>
            <person name="Nicaud S."/>
            <person name="Jaffe D."/>
            <person name="Fisher S."/>
            <person name="Lutfalla G."/>
            <person name="Dossat C."/>
            <person name="Segurens B."/>
            <person name="Dasilva C."/>
            <person name="Salanoubat M."/>
            <person name="Levy M."/>
            <person name="Boudet N."/>
            <person name="Castellano S."/>
            <person name="Anthouard V."/>
            <person name="Jubin C."/>
            <person name="Castelli V."/>
            <person name="Katinka M."/>
            <person name="Vacherie B."/>
            <person name="Biemont C."/>
            <person name="Skalli Z."/>
            <person name="Cattolico L."/>
            <person name="Poulain J."/>
            <person name="De Berardinis V."/>
            <person name="Cruaud C."/>
            <person name="Duprat S."/>
            <person name="Brottier P."/>
            <person name="Coutanceau J.-P."/>
            <person name="Gouzy J."/>
            <person name="Parra G."/>
            <person name="Lardier G."/>
            <person name="Chapple C."/>
            <person name="McKernan K.J."/>
            <person name="McEwan P."/>
            <person name="Bosak S."/>
            <person name="Kellis M."/>
            <person name="Volff J.-N."/>
            <person name="Guigo R."/>
            <person name="Zody M.C."/>
            <person name="Mesirov J."/>
            <person name="Lindblad-Toh K."/>
            <person name="Birren B."/>
            <person name="Nusbaum C."/>
            <person name="Kahn D."/>
            <person name="Robinson-Rechavi M."/>
            <person name="Laudet V."/>
            <person name="Schachter V."/>
            <person name="Quetier F."/>
            <person name="Saurin W."/>
            <person name="Scarpelli C."/>
            <person name="Wincker P."/>
            <person name="Lander E.S."/>
            <person name="Weissenbach J."/>
            <person name="Roest Crollius H."/>
        </authorList>
    </citation>
    <scope>NUCLEOTIDE SEQUENCE [LARGE SCALE GENOMIC DNA]</scope>
</reference>
<dbReference type="AlphaFoldDB" id="Q4RJD7"/>
<protein>
    <submittedName>
        <fullName evidence="1">(spotted green pufferfish) hypothetical protein</fullName>
    </submittedName>
</protein>
<evidence type="ECO:0000313" key="1">
    <source>
        <dbReference type="EMBL" id="CAG11495.1"/>
    </source>
</evidence>
<accession>Q4RJD7</accession>
<reference evidence="1" key="2">
    <citation type="submission" date="2004-02" db="EMBL/GenBank/DDBJ databases">
        <authorList>
            <consortium name="Genoscope"/>
            <consortium name="Whitehead Institute Centre for Genome Research"/>
        </authorList>
    </citation>
    <scope>NUCLEOTIDE SEQUENCE</scope>
</reference>
<gene>
    <name evidence="1" type="ORF">GSTENG00033471001</name>
</gene>
<proteinExistence type="predicted"/>
<name>Q4RJD7_TETNG</name>
<comment type="caution">
    <text evidence="1">The sequence shown here is derived from an EMBL/GenBank/DDBJ whole genome shotgun (WGS) entry which is preliminary data.</text>
</comment>
<dbReference type="EMBL" id="CAAE01015038">
    <property type="protein sequence ID" value="CAG11495.1"/>
    <property type="molecule type" value="Genomic_DNA"/>
</dbReference>
<dbReference type="KEGG" id="tng:GSTEN00033471G001"/>
<sequence>MRRIIHVLRSYVPFSELVAPWELFSTEPR</sequence>
<organism evidence="1">
    <name type="scientific">Tetraodon nigroviridis</name>
    <name type="common">Spotted green pufferfish</name>
    <name type="synonym">Chelonodon nigroviridis</name>
    <dbReference type="NCBI Taxonomy" id="99883"/>
    <lineage>
        <taxon>Eukaryota</taxon>
        <taxon>Metazoa</taxon>
        <taxon>Chordata</taxon>
        <taxon>Craniata</taxon>
        <taxon>Vertebrata</taxon>
        <taxon>Euteleostomi</taxon>
        <taxon>Actinopterygii</taxon>
        <taxon>Neopterygii</taxon>
        <taxon>Teleostei</taxon>
        <taxon>Neoteleostei</taxon>
        <taxon>Acanthomorphata</taxon>
        <taxon>Eupercaria</taxon>
        <taxon>Tetraodontiformes</taxon>
        <taxon>Tetradontoidea</taxon>
        <taxon>Tetraodontidae</taxon>
        <taxon>Tetraodon</taxon>
    </lineage>
</organism>